<feature type="transmembrane region" description="Helical" evidence="7">
    <location>
        <begin position="7"/>
        <end position="27"/>
    </location>
</feature>
<dbReference type="GO" id="GO:0055085">
    <property type="term" value="P:transmembrane transport"/>
    <property type="evidence" value="ECO:0007669"/>
    <property type="project" value="InterPro"/>
</dbReference>
<evidence type="ECO:0000256" key="4">
    <source>
        <dbReference type="ARBA" id="ARBA00022692"/>
    </source>
</evidence>
<evidence type="ECO:0000256" key="3">
    <source>
        <dbReference type="ARBA" id="ARBA00022475"/>
    </source>
</evidence>
<evidence type="ECO:0000256" key="5">
    <source>
        <dbReference type="ARBA" id="ARBA00022989"/>
    </source>
</evidence>
<evidence type="ECO:0000313" key="10">
    <source>
        <dbReference type="Proteomes" id="UP000006919"/>
    </source>
</evidence>
<dbReference type="AlphaFoldDB" id="E6UAI7"/>
<feature type="transmembrane region" description="Helical" evidence="7">
    <location>
        <begin position="102"/>
        <end position="131"/>
    </location>
</feature>
<keyword evidence="2" id="KW-0813">Transport</keyword>
<sequence length="390" mass="42224">MLIRPTAFTIGLIIYSFITLFVVYTEFGIDSPVLAAAFLAAFITLFIVPPDKGYAGYVNSTVLIQLFSLMTAVAGLRSIGIFERVTDVMLEKAGTFRKLGQIFVLICFFSSMLVTNDVALLTFIPLTLIALKDADKKSVILTIVLETAAANLGSMLTPVGNPQNLFIYANYNMNAGILIKTMAPAGIASLIILMLLTLLLPADKCPHTGSDVYEKLQIAPLCGYIVLFTVCLLTVFRVIPDTVCLISALVCALIFNRKLLMKVDYSLLATFLCFFIFVGNIARISTVNEFFSGIMEGREILISAALSQVISNVPAAMMLSGFTSNGTKLLLGVNLGGLGTLIASLASLISFQFYRKSKGADTLKYIAVFSAVNFGMLILLLILQNAIFLI</sequence>
<reference evidence="9 10" key="1">
    <citation type="journal article" date="2011" name="J. Bacteriol.">
        <title>Complete genome of the cellulolytic ruminal bacterium Ruminococcus albus 7.</title>
        <authorList>
            <person name="Suen G."/>
            <person name="Stevenson D.M."/>
            <person name="Bruce D.C."/>
            <person name="Chertkov O."/>
            <person name="Copeland A."/>
            <person name="Cheng J.F."/>
            <person name="Detter C."/>
            <person name="Detter J.C."/>
            <person name="Goodwin L.A."/>
            <person name="Han C.S."/>
            <person name="Hauser L.J."/>
            <person name="Ivanova N.N."/>
            <person name="Kyrpides N.C."/>
            <person name="Land M.L."/>
            <person name="Lapidus A."/>
            <person name="Lucas S."/>
            <person name="Ovchinnikova G."/>
            <person name="Pitluck S."/>
            <person name="Tapia R."/>
            <person name="Woyke T."/>
            <person name="Boyum J."/>
            <person name="Mead D."/>
            <person name="Weimer P.J."/>
        </authorList>
    </citation>
    <scope>NUCLEOTIDE SEQUENCE [LARGE SCALE GENOMIC DNA]</scope>
    <source>
        <strain evidence="10">ATCC 27210 / DSM 20455 / JCM 14654 / NCDO 2250 / 7</strain>
    </source>
</reference>
<feature type="transmembrane region" description="Helical" evidence="7">
    <location>
        <begin position="33"/>
        <end position="50"/>
    </location>
</feature>
<dbReference type="OrthoDB" id="3177666at2"/>
<protein>
    <submittedName>
        <fullName evidence="9">Citrate transporter</fullName>
    </submittedName>
</protein>
<feature type="transmembrane region" description="Helical" evidence="7">
    <location>
        <begin position="366"/>
        <end position="387"/>
    </location>
</feature>
<feature type="domain" description="Citrate transporter-like" evidence="8">
    <location>
        <begin position="26"/>
        <end position="319"/>
    </location>
</feature>
<gene>
    <name evidence="9" type="ordered locus">Rumal_1915</name>
</gene>
<feature type="transmembrane region" description="Helical" evidence="7">
    <location>
        <begin position="138"/>
        <end position="157"/>
    </location>
</feature>
<evidence type="ECO:0000256" key="1">
    <source>
        <dbReference type="ARBA" id="ARBA00004651"/>
    </source>
</evidence>
<keyword evidence="5 7" id="KW-1133">Transmembrane helix</keyword>
<evidence type="ECO:0000313" key="9">
    <source>
        <dbReference type="EMBL" id="ADU22409.1"/>
    </source>
</evidence>
<dbReference type="STRING" id="697329.Rumal_1915"/>
<feature type="transmembrane region" description="Helical" evidence="7">
    <location>
        <begin position="329"/>
        <end position="354"/>
    </location>
</feature>
<feature type="transmembrane region" description="Helical" evidence="7">
    <location>
        <begin position="300"/>
        <end position="323"/>
    </location>
</feature>
<dbReference type="GO" id="GO:0005886">
    <property type="term" value="C:plasma membrane"/>
    <property type="evidence" value="ECO:0007669"/>
    <property type="project" value="UniProtKB-SubCell"/>
</dbReference>
<comment type="subcellular location">
    <subcellularLocation>
        <location evidence="1">Cell membrane</location>
        <topology evidence="1">Multi-pass membrane protein</topology>
    </subcellularLocation>
</comment>
<keyword evidence="3" id="KW-1003">Cell membrane</keyword>
<evidence type="ECO:0000256" key="7">
    <source>
        <dbReference type="SAM" id="Phobius"/>
    </source>
</evidence>
<dbReference type="Proteomes" id="UP000006919">
    <property type="component" value="Chromosome"/>
</dbReference>
<dbReference type="RefSeq" id="WP_013498573.1">
    <property type="nucleotide sequence ID" value="NC_014833.1"/>
</dbReference>
<keyword evidence="6 7" id="KW-0472">Membrane</keyword>
<evidence type="ECO:0000256" key="6">
    <source>
        <dbReference type="ARBA" id="ARBA00023136"/>
    </source>
</evidence>
<name>E6UAI7_RUMA7</name>
<dbReference type="EMBL" id="CP002403">
    <property type="protein sequence ID" value="ADU22409.1"/>
    <property type="molecule type" value="Genomic_DNA"/>
</dbReference>
<feature type="transmembrane region" description="Helical" evidence="7">
    <location>
        <begin position="62"/>
        <end position="82"/>
    </location>
</feature>
<evidence type="ECO:0000256" key="2">
    <source>
        <dbReference type="ARBA" id="ARBA00022448"/>
    </source>
</evidence>
<dbReference type="HOGENOM" id="CLU_063025_0_0_9"/>
<organism evidence="9 10">
    <name type="scientific">Ruminococcus albus (strain ATCC 27210 / DSM 20455 / JCM 14654 / NCDO 2250 / 7)</name>
    <dbReference type="NCBI Taxonomy" id="697329"/>
    <lineage>
        <taxon>Bacteria</taxon>
        <taxon>Bacillati</taxon>
        <taxon>Bacillota</taxon>
        <taxon>Clostridia</taxon>
        <taxon>Eubacteriales</taxon>
        <taxon>Oscillospiraceae</taxon>
        <taxon>Ruminococcus</taxon>
    </lineage>
</organism>
<keyword evidence="4 7" id="KW-0812">Transmembrane</keyword>
<feature type="transmembrane region" description="Helical" evidence="7">
    <location>
        <begin position="221"/>
        <end position="239"/>
    </location>
</feature>
<dbReference type="eggNOG" id="COG1055">
    <property type="taxonomic scope" value="Bacteria"/>
</dbReference>
<proteinExistence type="predicted"/>
<dbReference type="PANTHER" id="PTHR43302:SF5">
    <property type="entry name" value="TRANSPORTER ARSB-RELATED"/>
    <property type="match status" value="1"/>
</dbReference>
<feature type="transmembrane region" description="Helical" evidence="7">
    <location>
        <begin position="259"/>
        <end position="279"/>
    </location>
</feature>
<feature type="transmembrane region" description="Helical" evidence="7">
    <location>
        <begin position="177"/>
        <end position="200"/>
    </location>
</feature>
<evidence type="ECO:0000259" key="8">
    <source>
        <dbReference type="Pfam" id="PF03600"/>
    </source>
</evidence>
<accession>E6UAI7</accession>
<dbReference type="InterPro" id="IPR004680">
    <property type="entry name" value="Cit_transptr-like_dom"/>
</dbReference>
<dbReference type="KEGG" id="ral:Rumal_1915"/>
<dbReference type="Pfam" id="PF03600">
    <property type="entry name" value="CitMHS"/>
    <property type="match status" value="1"/>
</dbReference>
<dbReference type="PANTHER" id="PTHR43302">
    <property type="entry name" value="TRANSPORTER ARSB-RELATED"/>
    <property type="match status" value="1"/>
</dbReference>